<dbReference type="Pfam" id="PF11380">
    <property type="entry name" value="Stealth_CR2"/>
    <property type="match status" value="1"/>
</dbReference>
<proteinExistence type="inferred from homology"/>
<dbReference type="InterPro" id="IPR047141">
    <property type="entry name" value="Stealth"/>
</dbReference>
<dbReference type="GO" id="GO:0000271">
    <property type="term" value="P:polysaccharide biosynthetic process"/>
    <property type="evidence" value="ECO:0007669"/>
    <property type="project" value="UniProtKB-KW"/>
</dbReference>
<dbReference type="InterPro" id="IPR021520">
    <property type="entry name" value="Stealth_CR2"/>
</dbReference>
<evidence type="ECO:0000313" key="5">
    <source>
        <dbReference type="EMBL" id="ADN43893.1"/>
    </source>
</evidence>
<dbReference type="EMBL" id="GU068046">
    <property type="protein sequence ID" value="ADN43893.1"/>
    <property type="molecule type" value="Genomic_DNA"/>
</dbReference>
<reference evidence="5" key="1">
    <citation type="journal article" date="2010" name="Mol. Cell. Probes">
        <title>Development of a serogroup-specific multiplex PCR assay to detect a set of Escherichia coli serogroups based on the identification of their O-antigen gene clusters.</title>
        <authorList>
            <person name="Wang Q."/>
            <person name="Ruan X."/>
            <person name="Wei D."/>
            <person name="Hu Z."/>
            <person name="Wu L."/>
            <person name="Yu T."/>
            <person name="Feng L."/>
            <person name="Wang L."/>
        </authorList>
    </citation>
    <scope>NUCLEOTIDE SEQUENCE</scope>
    <source>
        <strain evidence="5">L119B/10</strain>
    </source>
</reference>
<gene>
    <name evidence="5" type="primary">wcmV</name>
</gene>
<feature type="domain" description="Stealth protein CR2 conserved region 2" evidence="4">
    <location>
        <begin position="48"/>
        <end position="148"/>
    </location>
</feature>
<accession>E2DNR5</accession>
<organism evidence="5">
    <name type="scientific">Escherichia coli</name>
    <dbReference type="NCBI Taxonomy" id="562"/>
    <lineage>
        <taxon>Bacteria</taxon>
        <taxon>Pseudomonadati</taxon>
        <taxon>Pseudomonadota</taxon>
        <taxon>Gammaproteobacteria</taxon>
        <taxon>Enterobacterales</taxon>
        <taxon>Enterobacteriaceae</taxon>
        <taxon>Escherichia</taxon>
    </lineage>
</organism>
<dbReference type="PANTHER" id="PTHR24045">
    <property type="match status" value="1"/>
</dbReference>
<keyword evidence="2" id="KW-0808">Transferase</keyword>
<name>E2DNR5_ECOLX</name>
<comment type="similarity">
    <text evidence="1">Belongs to the stealth family.</text>
</comment>
<protein>
    <submittedName>
        <fullName evidence="5">WcmV</fullName>
    </submittedName>
</protein>
<dbReference type="GO" id="GO:0016772">
    <property type="term" value="F:transferase activity, transferring phosphorus-containing groups"/>
    <property type="evidence" value="ECO:0007669"/>
    <property type="project" value="InterPro"/>
</dbReference>
<evidence type="ECO:0000259" key="4">
    <source>
        <dbReference type="Pfam" id="PF11380"/>
    </source>
</evidence>
<evidence type="ECO:0000256" key="3">
    <source>
        <dbReference type="ARBA" id="ARBA00023169"/>
    </source>
</evidence>
<keyword evidence="3" id="KW-0270">Exopolysaccharide synthesis</keyword>
<dbReference type="PANTHER" id="PTHR24045:SF0">
    <property type="entry name" value="N-ACETYLGLUCOSAMINE-1-PHOSPHOTRANSFERASE SUBUNITS ALPHA_BETA"/>
    <property type="match status" value="1"/>
</dbReference>
<evidence type="ECO:0000256" key="2">
    <source>
        <dbReference type="ARBA" id="ARBA00022679"/>
    </source>
</evidence>
<sequence length="338" mass="40405">MLNMYNMNIKNSEIDIVVLWVDSEDVKWRTEFELYSSKLIDGDKDNIRFRDYNLIKYWFRGIEKFCPWARKVHFVTSGHYPNWLNLNNKRLNFVKHSDYIPSEFLPTFNSHVIELNLHRIKELSENFVYFNDDFFVIDHISDEHFFSGDIPNDCAIFSPIVPGGLSHILINNVEIINKYYHKSNVIKKDFWKWYSPKYGLNLLRTICLTPWPHFVGFKDTHLPVSFKKSTFVELWEKEPEIMEKTCFSKFRSNQDVSQYLVRYWQLVKGVFNPKNTMKYASYNVLSNSSLYEIKQVIEKQKKQIIIINDGDDIDFNYAKLELEKSFELILPEKSSFEN</sequence>
<evidence type="ECO:0000256" key="1">
    <source>
        <dbReference type="ARBA" id="ARBA00007583"/>
    </source>
</evidence>
<dbReference type="AlphaFoldDB" id="E2DNR5"/>